<evidence type="ECO:0000313" key="12">
    <source>
        <dbReference type="EMBL" id="SHI27645.1"/>
    </source>
</evidence>
<evidence type="ECO:0000313" key="13">
    <source>
        <dbReference type="Proteomes" id="UP000184241"/>
    </source>
</evidence>
<feature type="binding site" evidence="8">
    <location>
        <position position="171"/>
    </location>
    <ligand>
        <name>AMP</name>
        <dbReference type="ChEBI" id="CHEBI:456215"/>
    </ligand>
</feature>
<evidence type="ECO:0000256" key="1">
    <source>
        <dbReference type="ARBA" id="ARBA00022679"/>
    </source>
</evidence>
<dbReference type="PANTHER" id="PTHR23359">
    <property type="entry name" value="NUCLEOTIDE KINASE"/>
    <property type="match status" value="1"/>
</dbReference>
<keyword evidence="1 8" id="KW-0808">Transferase</keyword>
<dbReference type="InterPro" id="IPR007862">
    <property type="entry name" value="Adenylate_kinase_lid-dom"/>
</dbReference>
<feature type="binding site" evidence="8">
    <location>
        <position position="36"/>
    </location>
    <ligand>
        <name>AMP</name>
        <dbReference type="ChEBI" id="CHEBI:456215"/>
    </ligand>
</feature>
<dbReference type="GO" id="GO:0004017">
    <property type="term" value="F:AMP kinase activity"/>
    <property type="evidence" value="ECO:0007669"/>
    <property type="project" value="UniProtKB-UniRule"/>
</dbReference>
<feature type="binding site" evidence="8">
    <location>
        <begin position="136"/>
        <end position="137"/>
    </location>
    <ligand>
        <name>ATP</name>
        <dbReference type="ChEBI" id="CHEBI:30616"/>
    </ligand>
</feature>
<feature type="binding site" evidence="8">
    <location>
        <position position="160"/>
    </location>
    <ligand>
        <name>AMP</name>
        <dbReference type="ChEBI" id="CHEBI:456215"/>
    </ligand>
</feature>
<dbReference type="AlphaFoldDB" id="A0A1M5ZTL4"/>
<gene>
    <name evidence="8" type="primary">adk</name>
    <name evidence="12" type="ORF">SAMN02745941_03365</name>
</gene>
<dbReference type="NCBIfam" id="NF001381">
    <property type="entry name" value="PRK00279.1-3"/>
    <property type="match status" value="1"/>
</dbReference>
<feature type="region of interest" description="LID" evidence="8">
    <location>
        <begin position="126"/>
        <end position="163"/>
    </location>
</feature>
<feature type="binding site" evidence="8">
    <location>
        <begin position="10"/>
        <end position="15"/>
    </location>
    <ligand>
        <name>ATP</name>
        <dbReference type="ChEBI" id="CHEBI:30616"/>
    </ligand>
</feature>
<dbReference type="Pfam" id="PF05191">
    <property type="entry name" value="ADK_lid"/>
    <property type="match status" value="1"/>
</dbReference>
<dbReference type="InterPro" id="IPR033690">
    <property type="entry name" value="Adenylat_kinase_CS"/>
</dbReference>
<dbReference type="RefSeq" id="WP_073021333.1">
    <property type="nucleotide sequence ID" value="NZ_FQXU01000011.1"/>
</dbReference>
<feature type="binding site" evidence="8">
    <location>
        <position position="150"/>
    </location>
    <ligand>
        <name>Zn(2+)</name>
        <dbReference type="ChEBI" id="CHEBI:29105"/>
        <note>structural</note>
    </ligand>
</feature>
<comment type="subcellular location">
    <subcellularLocation>
        <location evidence="8 10">Cytoplasm</location>
    </subcellularLocation>
</comment>
<accession>A0A1M5ZTL4</accession>
<evidence type="ECO:0000256" key="5">
    <source>
        <dbReference type="ARBA" id="ARBA00022777"/>
    </source>
</evidence>
<evidence type="ECO:0000256" key="3">
    <source>
        <dbReference type="ARBA" id="ARBA00022727"/>
    </source>
</evidence>
<dbReference type="InterPro" id="IPR006259">
    <property type="entry name" value="Adenyl_kin_sub"/>
</dbReference>
<keyword evidence="4 8" id="KW-0547">Nucleotide-binding</keyword>
<feature type="binding site" evidence="8">
    <location>
        <begin position="85"/>
        <end position="88"/>
    </location>
    <ligand>
        <name>AMP</name>
        <dbReference type="ChEBI" id="CHEBI:456215"/>
    </ligand>
</feature>
<evidence type="ECO:0000256" key="4">
    <source>
        <dbReference type="ARBA" id="ARBA00022741"/>
    </source>
</evidence>
<organism evidence="12 13">
    <name type="scientific">Clostridium intestinale DSM 6191</name>
    <dbReference type="NCBI Taxonomy" id="1121320"/>
    <lineage>
        <taxon>Bacteria</taxon>
        <taxon>Bacillati</taxon>
        <taxon>Bacillota</taxon>
        <taxon>Clostridia</taxon>
        <taxon>Eubacteriales</taxon>
        <taxon>Clostridiaceae</taxon>
        <taxon>Clostridium</taxon>
    </lineage>
</organism>
<comment type="similarity">
    <text evidence="8 9">Belongs to the adenylate kinase family.</text>
</comment>
<dbReference type="NCBIfam" id="TIGR01351">
    <property type="entry name" value="adk"/>
    <property type="match status" value="1"/>
</dbReference>
<comment type="domain">
    <text evidence="8">Consists of three domains, a large central CORE domain and two small peripheral domains, NMPbind and LID, which undergo movements during catalysis. The LID domain closes over the site of phosphoryl transfer upon ATP binding. Assembling and dissambling the active center during each catalytic cycle provides an effective means to prevent ATP hydrolysis. Some bacteria have evolved a zinc-coordinating structure that stabilizes the LID domain.</text>
</comment>
<comment type="subunit">
    <text evidence="8 10">Monomer.</text>
</comment>
<comment type="pathway">
    <text evidence="8">Purine metabolism; AMP biosynthesis via salvage pathway; AMP from ADP: step 1/1.</text>
</comment>
<dbReference type="Pfam" id="PF00406">
    <property type="entry name" value="ADK"/>
    <property type="match status" value="1"/>
</dbReference>
<dbReference type="GO" id="GO:0005737">
    <property type="term" value="C:cytoplasm"/>
    <property type="evidence" value="ECO:0007669"/>
    <property type="project" value="UniProtKB-SubCell"/>
</dbReference>
<dbReference type="GO" id="GO:0005524">
    <property type="term" value="F:ATP binding"/>
    <property type="evidence" value="ECO:0007669"/>
    <property type="project" value="UniProtKB-UniRule"/>
</dbReference>
<evidence type="ECO:0000256" key="2">
    <source>
        <dbReference type="ARBA" id="ARBA00022723"/>
    </source>
</evidence>
<dbReference type="EMBL" id="FQXU01000011">
    <property type="protein sequence ID" value="SHI27645.1"/>
    <property type="molecule type" value="Genomic_DNA"/>
</dbReference>
<dbReference type="GO" id="GO:0008270">
    <property type="term" value="F:zinc ion binding"/>
    <property type="evidence" value="ECO:0007669"/>
    <property type="project" value="UniProtKB-UniRule"/>
</dbReference>
<dbReference type="FunFam" id="3.40.50.300:FF:000106">
    <property type="entry name" value="Adenylate kinase mitochondrial"/>
    <property type="match status" value="1"/>
</dbReference>
<keyword evidence="5 8" id="KW-0418">Kinase</keyword>
<dbReference type="NCBIfam" id="NF011100">
    <property type="entry name" value="PRK14527.1"/>
    <property type="match status" value="1"/>
</dbReference>
<feature type="binding site" evidence="8">
    <location>
        <position position="133"/>
    </location>
    <ligand>
        <name>Zn(2+)</name>
        <dbReference type="ChEBI" id="CHEBI:29105"/>
        <note>structural</note>
    </ligand>
</feature>
<feature type="binding site" evidence="8">
    <location>
        <begin position="57"/>
        <end position="59"/>
    </location>
    <ligand>
        <name>AMP</name>
        <dbReference type="ChEBI" id="CHEBI:456215"/>
    </ligand>
</feature>
<dbReference type="UniPathway" id="UPA00588">
    <property type="reaction ID" value="UER00649"/>
</dbReference>
<sequence length="215" mass="24166">MKVVLFGPPGAGKGTQAKSICNRYSIPHISTGDIFRKNISENTPLGIEAKKYIDNGQLVPDEVTINMVKDRLQAEDCRMGYLLDGFPRTVHQANALEEFLDDRKESLDTALLIQVPSEFILERMTGRRVCPSCGASYHVKFNPTKIESKCDVCGSDIIQRKDDSEETVKERLAVYERQTQPLIEYYKEKDLLSVVDGTKAINEVFESICKILGSE</sequence>
<dbReference type="PRINTS" id="PR00094">
    <property type="entry name" value="ADENYLTKNASE"/>
</dbReference>
<dbReference type="HAMAP" id="MF_00235">
    <property type="entry name" value="Adenylate_kinase_Adk"/>
    <property type="match status" value="1"/>
</dbReference>
<keyword evidence="3 8" id="KW-0545">Nucleotide biosynthesis</keyword>
<feature type="domain" description="Adenylate kinase active site lid" evidence="11">
    <location>
        <begin position="127"/>
        <end position="162"/>
    </location>
</feature>
<comment type="function">
    <text evidence="8">Catalyzes the reversible transfer of the terminal phosphate group between ATP and AMP. Plays an important role in cellular energy homeostasis and in adenine nucleotide metabolism.</text>
</comment>
<name>A0A1M5ZTL4_9CLOT</name>
<feature type="binding site" evidence="8">
    <location>
        <position position="31"/>
    </location>
    <ligand>
        <name>AMP</name>
        <dbReference type="ChEBI" id="CHEBI:456215"/>
    </ligand>
</feature>
<feature type="binding site" evidence="8">
    <location>
        <position position="153"/>
    </location>
    <ligand>
        <name>Zn(2+)</name>
        <dbReference type="ChEBI" id="CHEBI:29105"/>
        <note>structural</note>
    </ligand>
</feature>
<dbReference type="EC" id="2.7.4.3" evidence="8 10"/>
<dbReference type="CDD" id="cd01428">
    <property type="entry name" value="ADK"/>
    <property type="match status" value="1"/>
</dbReference>
<feature type="binding site" evidence="8">
    <location>
        <position position="92"/>
    </location>
    <ligand>
        <name>AMP</name>
        <dbReference type="ChEBI" id="CHEBI:456215"/>
    </ligand>
</feature>
<evidence type="ECO:0000259" key="11">
    <source>
        <dbReference type="Pfam" id="PF05191"/>
    </source>
</evidence>
<evidence type="ECO:0000256" key="10">
    <source>
        <dbReference type="RuleBase" id="RU003331"/>
    </source>
</evidence>
<dbReference type="GO" id="GO:0044209">
    <property type="term" value="P:AMP salvage"/>
    <property type="evidence" value="ECO:0007669"/>
    <property type="project" value="UniProtKB-UniRule"/>
</dbReference>
<dbReference type="Gene3D" id="3.40.50.300">
    <property type="entry name" value="P-loop containing nucleotide triphosphate hydrolases"/>
    <property type="match status" value="1"/>
</dbReference>
<keyword evidence="2 8" id="KW-0479">Metal-binding</keyword>
<feature type="region of interest" description="NMP" evidence="8">
    <location>
        <begin position="30"/>
        <end position="59"/>
    </location>
</feature>
<dbReference type="Proteomes" id="UP000184241">
    <property type="component" value="Unassembled WGS sequence"/>
</dbReference>
<feature type="binding site" evidence="8">
    <location>
        <position position="199"/>
    </location>
    <ligand>
        <name>ATP</name>
        <dbReference type="ChEBI" id="CHEBI:30616"/>
    </ligand>
</feature>
<protein>
    <recommendedName>
        <fullName evidence="8 10">Adenylate kinase</fullName>
        <shortName evidence="8">AK</shortName>
        <ecNumber evidence="8 10">2.7.4.3</ecNumber>
    </recommendedName>
    <alternativeName>
        <fullName evidence="8">ATP-AMP transphosphorylase</fullName>
    </alternativeName>
    <alternativeName>
        <fullName evidence="8">ATP:AMP phosphotransferase</fullName>
    </alternativeName>
    <alternativeName>
        <fullName evidence="8">Adenylate monophosphate kinase</fullName>
    </alternativeName>
</protein>
<dbReference type="InterPro" id="IPR000850">
    <property type="entry name" value="Adenylat/UMP-CMP_kin"/>
</dbReference>
<feature type="binding site" evidence="8">
    <location>
        <position position="130"/>
    </location>
    <ligand>
        <name>Zn(2+)</name>
        <dbReference type="ChEBI" id="CHEBI:29105"/>
        <note>structural</note>
    </ligand>
</feature>
<evidence type="ECO:0000256" key="6">
    <source>
        <dbReference type="ARBA" id="ARBA00022833"/>
    </source>
</evidence>
<evidence type="ECO:0000256" key="7">
    <source>
        <dbReference type="ARBA" id="ARBA00022840"/>
    </source>
</evidence>
<dbReference type="NCBIfam" id="NF001380">
    <property type="entry name" value="PRK00279.1-2"/>
    <property type="match status" value="1"/>
</dbReference>
<keyword evidence="7 8" id="KW-0067">ATP-binding</keyword>
<dbReference type="SUPFAM" id="SSF52540">
    <property type="entry name" value="P-loop containing nucleoside triphosphate hydrolases"/>
    <property type="match status" value="1"/>
</dbReference>
<evidence type="ECO:0000256" key="9">
    <source>
        <dbReference type="RuleBase" id="RU003330"/>
    </source>
</evidence>
<keyword evidence="6 8" id="KW-0862">Zinc</keyword>
<keyword evidence="8" id="KW-0963">Cytoplasm</keyword>
<comment type="catalytic activity">
    <reaction evidence="8 10">
        <text>AMP + ATP = 2 ADP</text>
        <dbReference type="Rhea" id="RHEA:12973"/>
        <dbReference type="ChEBI" id="CHEBI:30616"/>
        <dbReference type="ChEBI" id="CHEBI:456215"/>
        <dbReference type="ChEBI" id="CHEBI:456216"/>
        <dbReference type="EC" id="2.7.4.3"/>
    </reaction>
</comment>
<reference evidence="12 13" key="1">
    <citation type="submission" date="2016-11" db="EMBL/GenBank/DDBJ databases">
        <authorList>
            <person name="Jaros S."/>
            <person name="Januszkiewicz K."/>
            <person name="Wedrychowicz H."/>
        </authorList>
    </citation>
    <scope>NUCLEOTIDE SEQUENCE [LARGE SCALE GENOMIC DNA]</scope>
    <source>
        <strain evidence="12 13">DSM 6191</strain>
    </source>
</reference>
<feature type="binding site" evidence="8">
    <location>
        <position position="127"/>
    </location>
    <ligand>
        <name>ATP</name>
        <dbReference type="ChEBI" id="CHEBI:30616"/>
    </ligand>
</feature>
<proteinExistence type="inferred from homology"/>
<evidence type="ECO:0000256" key="8">
    <source>
        <dbReference type="HAMAP-Rule" id="MF_00235"/>
    </source>
</evidence>
<dbReference type="InterPro" id="IPR027417">
    <property type="entry name" value="P-loop_NTPase"/>
</dbReference>
<dbReference type="PROSITE" id="PS00113">
    <property type="entry name" value="ADENYLATE_KINASE"/>
    <property type="match status" value="1"/>
</dbReference>